<keyword evidence="1" id="KW-0812">Transmembrane</keyword>
<comment type="caution">
    <text evidence="2">The sequence shown here is derived from an EMBL/GenBank/DDBJ whole genome shotgun (WGS) entry which is preliminary data.</text>
</comment>
<gene>
    <name evidence="2" type="ORF">V6N11_003379</name>
</gene>
<keyword evidence="3" id="KW-1185">Reference proteome</keyword>
<feature type="transmembrane region" description="Helical" evidence="1">
    <location>
        <begin position="6"/>
        <end position="29"/>
    </location>
</feature>
<sequence>MHPISGMSIVQICPLTVMLSKFLLVIIYLNRHADGRGLIISCITPDEPGSSSVLYCMVEPQPGFSTYREASFGYGIFDIKNISTKHMPTLLGTEIKMHLLPKLILSGFTNRYWNPFGKSFVAS</sequence>
<keyword evidence="1" id="KW-1133">Transmembrane helix</keyword>
<accession>A0ABR2SDP7</accession>
<organism evidence="2 3">
    <name type="scientific">Hibiscus sabdariffa</name>
    <name type="common">roselle</name>
    <dbReference type="NCBI Taxonomy" id="183260"/>
    <lineage>
        <taxon>Eukaryota</taxon>
        <taxon>Viridiplantae</taxon>
        <taxon>Streptophyta</taxon>
        <taxon>Embryophyta</taxon>
        <taxon>Tracheophyta</taxon>
        <taxon>Spermatophyta</taxon>
        <taxon>Magnoliopsida</taxon>
        <taxon>eudicotyledons</taxon>
        <taxon>Gunneridae</taxon>
        <taxon>Pentapetalae</taxon>
        <taxon>rosids</taxon>
        <taxon>malvids</taxon>
        <taxon>Malvales</taxon>
        <taxon>Malvaceae</taxon>
        <taxon>Malvoideae</taxon>
        <taxon>Hibiscus</taxon>
    </lineage>
</organism>
<dbReference type="Proteomes" id="UP001396334">
    <property type="component" value="Unassembled WGS sequence"/>
</dbReference>
<evidence type="ECO:0000313" key="2">
    <source>
        <dbReference type="EMBL" id="KAK9023151.1"/>
    </source>
</evidence>
<name>A0ABR2SDP7_9ROSI</name>
<evidence type="ECO:0000256" key="1">
    <source>
        <dbReference type="SAM" id="Phobius"/>
    </source>
</evidence>
<proteinExistence type="predicted"/>
<keyword evidence="1" id="KW-0472">Membrane</keyword>
<evidence type="ECO:0000313" key="3">
    <source>
        <dbReference type="Proteomes" id="UP001396334"/>
    </source>
</evidence>
<dbReference type="EMBL" id="JBBPBN010000015">
    <property type="protein sequence ID" value="KAK9023151.1"/>
    <property type="molecule type" value="Genomic_DNA"/>
</dbReference>
<protein>
    <submittedName>
        <fullName evidence="2">Uncharacterized protein</fullName>
    </submittedName>
</protein>
<reference evidence="2 3" key="1">
    <citation type="journal article" date="2024" name="G3 (Bethesda)">
        <title>Genome assembly of Hibiscus sabdariffa L. provides insights into metabolisms of medicinal natural products.</title>
        <authorList>
            <person name="Kim T."/>
        </authorList>
    </citation>
    <scope>NUCLEOTIDE SEQUENCE [LARGE SCALE GENOMIC DNA]</scope>
    <source>
        <strain evidence="2">TK-2024</strain>
        <tissue evidence="2">Old leaves</tissue>
    </source>
</reference>